<dbReference type="Proteomes" id="UP000015347">
    <property type="component" value="Unassembled WGS sequence"/>
</dbReference>
<protein>
    <recommendedName>
        <fullName evidence="5">DUF2125 domain-containing protein</fullName>
    </recommendedName>
</protein>
<dbReference type="EMBL" id="APVH01000002">
    <property type="protein sequence ID" value="EPX87043.1"/>
    <property type="molecule type" value="Genomic_DNA"/>
</dbReference>
<comment type="caution">
    <text evidence="3">The sequence shown here is derived from an EMBL/GenBank/DDBJ whole genome shotgun (WGS) entry which is preliminary data.</text>
</comment>
<accession>S9R500</accession>
<organism evidence="3 4">
    <name type="scientific">Salipiger mucosus DSM 16094</name>
    <dbReference type="NCBI Taxonomy" id="1123237"/>
    <lineage>
        <taxon>Bacteria</taxon>
        <taxon>Pseudomonadati</taxon>
        <taxon>Pseudomonadota</taxon>
        <taxon>Alphaproteobacteria</taxon>
        <taxon>Rhodobacterales</taxon>
        <taxon>Roseobacteraceae</taxon>
        <taxon>Salipiger</taxon>
    </lineage>
</organism>
<reference evidence="4" key="1">
    <citation type="journal article" date="2014" name="Stand. Genomic Sci.">
        <title>Genome sequence of the exopolysaccharide-producing Salipiger mucosus type strain (DSM 16094(T)), a moderately halophilic member of the Roseobacter clade.</title>
        <authorList>
            <person name="Riedel T."/>
            <person name="Spring S."/>
            <person name="Fiebig A."/>
            <person name="Petersen J."/>
            <person name="Kyrpides N.C."/>
            <person name="Goker M."/>
            <person name="Klenk H.P."/>
        </authorList>
    </citation>
    <scope>NUCLEOTIDE SEQUENCE [LARGE SCALE GENOMIC DNA]</scope>
    <source>
        <strain evidence="4">DSM 16094</strain>
    </source>
</reference>
<keyword evidence="4" id="KW-1185">Reference proteome</keyword>
<dbReference type="RefSeq" id="WP_020040652.1">
    <property type="nucleotide sequence ID" value="NZ_KE557273.1"/>
</dbReference>
<feature type="signal peptide" evidence="2">
    <location>
        <begin position="1"/>
        <end position="23"/>
    </location>
</feature>
<evidence type="ECO:0008006" key="5">
    <source>
        <dbReference type="Google" id="ProtNLM"/>
    </source>
</evidence>
<gene>
    <name evidence="3" type="ORF">Salmuc_03018</name>
</gene>
<dbReference type="eggNOG" id="COG2982">
    <property type="taxonomic scope" value="Bacteria"/>
</dbReference>
<evidence type="ECO:0000256" key="2">
    <source>
        <dbReference type="SAM" id="SignalP"/>
    </source>
</evidence>
<proteinExistence type="predicted"/>
<feature type="region of interest" description="Disordered" evidence="1">
    <location>
        <begin position="208"/>
        <end position="232"/>
    </location>
</feature>
<dbReference type="STRING" id="1123237.Salmuc_03018"/>
<name>S9R500_9RHOB</name>
<feature type="chain" id="PRO_5004555587" description="DUF2125 domain-containing protein" evidence="2">
    <location>
        <begin position="24"/>
        <end position="508"/>
    </location>
</feature>
<dbReference type="OrthoDB" id="7791409at2"/>
<keyword evidence="2" id="KW-0732">Signal</keyword>
<dbReference type="HOGENOM" id="CLU_041418_0_0_5"/>
<evidence type="ECO:0000313" key="3">
    <source>
        <dbReference type="EMBL" id="EPX87043.1"/>
    </source>
</evidence>
<dbReference type="InterPro" id="IPR018666">
    <property type="entry name" value="DUF2125"/>
</dbReference>
<evidence type="ECO:0000256" key="1">
    <source>
        <dbReference type="SAM" id="MobiDB-lite"/>
    </source>
</evidence>
<dbReference type="AlphaFoldDB" id="S9R500"/>
<dbReference type="Pfam" id="PF09898">
    <property type="entry name" value="DUF2125"/>
    <property type="match status" value="1"/>
</dbReference>
<sequence length="508" mass="53161">MQIRTTAACGGLAAAMLAGPALADVTPDQVWSDLRGYLESSGYTVAATETTEGDTLTVSDVTLTVPMDEEGDELTVTMDRIAFTDAGDGTVDVDFPATMPITITAEDEDGEPVEAQIDYTQEGLEMLVSGDPGALTYAYSAETLRLALSRLVVEGEELDREAVRAEARFGPVEGETSVTTAEGTREIAQTMALGDFVYDVAAANPEDDEGSFSLSGTMRGVSGESTSTLPEEMPEDPAAVLAAGLSGTGSFSHEGGRVAFSFEDEEDSGGGEITSEAASLEVDFSGDAIAYAMSGQMLDYSLSGSGLPFPVNVSMETLALNIAAPLAESDQPEDVAMGLTLGGFTMSDMIWNIFDPGQVLPRDPATVAMDMTGTVTPQVNLYDPADMAQLETGEVVPAELNALTLNSLTIDAAGLQVAGEGAFTFDNSDTETFDGMPRPDGEVTVRVTGANALIDRLIQMGLLTERDAMGARMMLSMFGVPGDSPDTLTSTIEVNEQGHVLANGQRIQ</sequence>
<evidence type="ECO:0000313" key="4">
    <source>
        <dbReference type="Proteomes" id="UP000015347"/>
    </source>
</evidence>